<evidence type="ECO:0000256" key="1">
    <source>
        <dbReference type="SAM" id="MobiDB-lite"/>
    </source>
</evidence>
<evidence type="ECO:0000256" key="3">
    <source>
        <dbReference type="SAM" id="SignalP"/>
    </source>
</evidence>
<feature type="transmembrane region" description="Helical" evidence="2">
    <location>
        <begin position="385"/>
        <end position="405"/>
    </location>
</feature>
<proteinExistence type="predicted"/>
<keyword evidence="2" id="KW-0812">Transmembrane</keyword>
<reference evidence="4" key="2">
    <citation type="submission" date="2023-05" db="EMBL/GenBank/DDBJ databases">
        <authorList>
            <consortium name="Lawrence Berkeley National Laboratory"/>
            <person name="Steindorff A."/>
            <person name="Hensen N."/>
            <person name="Bonometti L."/>
            <person name="Westerberg I."/>
            <person name="Brannstrom I.O."/>
            <person name="Guillou S."/>
            <person name="Cros-Aarteil S."/>
            <person name="Calhoun S."/>
            <person name="Haridas S."/>
            <person name="Kuo A."/>
            <person name="Mondo S."/>
            <person name="Pangilinan J."/>
            <person name="Riley R."/>
            <person name="Labutti K."/>
            <person name="Andreopoulos B."/>
            <person name="Lipzen A."/>
            <person name="Chen C."/>
            <person name="Yanf M."/>
            <person name="Daum C."/>
            <person name="Ng V."/>
            <person name="Clum A."/>
            <person name="Ohm R."/>
            <person name="Martin F."/>
            <person name="Silar P."/>
            <person name="Natvig D."/>
            <person name="Lalanne C."/>
            <person name="Gautier V."/>
            <person name="Ament-Velasquez S.L."/>
            <person name="Kruys A."/>
            <person name="Hutchinson M.I."/>
            <person name="Powell A.J."/>
            <person name="Barry K."/>
            <person name="Miller A.N."/>
            <person name="Grigoriev I.V."/>
            <person name="Debuchy R."/>
            <person name="Gladieux P."/>
            <person name="Thoren M.H."/>
            <person name="Johannesson H."/>
        </authorList>
    </citation>
    <scope>NUCLEOTIDE SEQUENCE</scope>
    <source>
        <strain evidence="4">CBS 359.72</strain>
    </source>
</reference>
<evidence type="ECO:0000313" key="4">
    <source>
        <dbReference type="EMBL" id="KAK4248637.1"/>
    </source>
</evidence>
<name>A0AAN7CWW6_9PEZI</name>
<dbReference type="SUPFAM" id="SSF53254">
    <property type="entry name" value="Phosphoglycerate mutase-like"/>
    <property type="match status" value="1"/>
</dbReference>
<sequence>MATSLFTTLSLLVSTALARPDNERLHVESSTDRYSSASAFAFVQGLYPPVPHVTCDSDIPSYQWLSNGSLLNYPLFGYQYPNVRTLAPGRDPDSIWYCNGVFFDAFPRSQANFYSAHELYDYAAYRWNHERGTALAMTWHDLETLRELAWQEQSLKYGHLDNTQNDLASAIAGRTLASRVLALFLENIKSRGKRNKLNVAFTSHEPFLGFFALANLTTGTSSHLFTRLPEPGATLTFELFSINEPADSYPADSFNNAHAYDTDSSDPLNDQPTANDQHAVHRDSNVIDNAETSYPETDRLYVRFLYHNPNKHNHRNASNSPRPVFNPCPLFGNTHSAIPFKQFNATVSAVGISDVASWCTTCGSGDTIFFCKGAEPRTEQQSHHILAALAGSAGTLLAVSFIGFFV</sequence>
<dbReference type="InterPro" id="IPR029033">
    <property type="entry name" value="His_PPase_superfam"/>
</dbReference>
<feature type="region of interest" description="Disordered" evidence="1">
    <location>
        <begin position="252"/>
        <end position="289"/>
    </location>
</feature>
<keyword evidence="5" id="KW-1185">Reference proteome</keyword>
<feature type="signal peptide" evidence="3">
    <location>
        <begin position="1"/>
        <end position="18"/>
    </location>
</feature>
<keyword evidence="2" id="KW-1133">Transmembrane helix</keyword>
<keyword evidence="2" id="KW-0472">Membrane</keyword>
<dbReference type="Proteomes" id="UP001303647">
    <property type="component" value="Unassembled WGS sequence"/>
</dbReference>
<accession>A0AAN7CWW6</accession>
<comment type="caution">
    <text evidence="4">The sequence shown here is derived from an EMBL/GenBank/DDBJ whole genome shotgun (WGS) entry which is preliminary data.</text>
</comment>
<feature type="compositionally biased region" description="Polar residues" evidence="1">
    <location>
        <begin position="265"/>
        <end position="276"/>
    </location>
</feature>
<gene>
    <name evidence="4" type="ORF">C7999DRAFT_13438</name>
</gene>
<organism evidence="4 5">
    <name type="scientific">Corynascus novoguineensis</name>
    <dbReference type="NCBI Taxonomy" id="1126955"/>
    <lineage>
        <taxon>Eukaryota</taxon>
        <taxon>Fungi</taxon>
        <taxon>Dikarya</taxon>
        <taxon>Ascomycota</taxon>
        <taxon>Pezizomycotina</taxon>
        <taxon>Sordariomycetes</taxon>
        <taxon>Sordariomycetidae</taxon>
        <taxon>Sordariales</taxon>
        <taxon>Chaetomiaceae</taxon>
        <taxon>Corynascus</taxon>
    </lineage>
</organism>
<dbReference type="Gene3D" id="3.40.50.1240">
    <property type="entry name" value="Phosphoglycerate mutase-like"/>
    <property type="match status" value="1"/>
</dbReference>
<dbReference type="AlphaFoldDB" id="A0AAN7CWW6"/>
<evidence type="ECO:0000256" key="2">
    <source>
        <dbReference type="SAM" id="Phobius"/>
    </source>
</evidence>
<feature type="chain" id="PRO_5042889191" evidence="3">
    <location>
        <begin position="19"/>
        <end position="406"/>
    </location>
</feature>
<reference evidence="4" key="1">
    <citation type="journal article" date="2023" name="Mol. Phylogenet. Evol.">
        <title>Genome-scale phylogeny and comparative genomics of the fungal order Sordariales.</title>
        <authorList>
            <person name="Hensen N."/>
            <person name="Bonometti L."/>
            <person name="Westerberg I."/>
            <person name="Brannstrom I.O."/>
            <person name="Guillou S."/>
            <person name="Cros-Aarteil S."/>
            <person name="Calhoun S."/>
            <person name="Haridas S."/>
            <person name="Kuo A."/>
            <person name="Mondo S."/>
            <person name="Pangilinan J."/>
            <person name="Riley R."/>
            <person name="LaButti K."/>
            <person name="Andreopoulos B."/>
            <person name="Lipzen A."/>
            <person name="Chen C."/>
            <person name="Yan M."/>
            <person name="Daum C."/>
            <person name="Ng V."/>
            <person name="Clum A."/>
            <person name="Steindorff A."/>
            <person name="Ohm R.A."/>
            <person name="Martin F."/>
            <person name="Silar P."/>
            <person name="Natvig D.O."/>
            <person name="Lalanne C."/>
            <person name="Gautier V."/>
            <person name="Ament-Velasquez S.L."/>
            <person name="Kruys A."/>
            <person name="Hutchinson M.I."/>
            <person name="Powell A.J."/>
            <person name="Barry K."/>
            <person name="Miller A.N."/>
            <person name="Grigoriev I.V."/>
            <person name="Debuchy R."/>
            <person name="Gladieux P."/>
            <person name="Hiltunen Thoren M."/>
            <person name="Johannesson H."/>
        </authorList>
    </citation>
    <scope>NUCLEOTIDE SEQUENCE</scope>
    <source>
        <strain evidence="4">CBS 359.72</strain>
    </source>
</reference>
<dbReference type="EMBL" id="MU857634">
    <property type="protein sequence ID" value="KAK4248637.1"/>
    <property type="molecule type" value="Genomic_DNA"/>
</dbReference>
<evidence type="ECO:0000313" key="5">
    <source>
        <dbReference type="Proteomes" id="UP001303647"/>
    </source>
</evidence>
<keyword evidence="3" id="KW-0732">Signal</keyword>
<protein>
    <submittedName>
        <fullName evidence="4">Histidine phosphatase superfamily</fullName>
    </submittedName>
</protein>